<keyword evidence="1" id="KW-1133">Transmembrane helix</keyword>
<name>A0ABP1R6V8_9HEXA</name>
<accession>A0ABP1R6V8</accession>
<reference evidence="2 3" key="1">
    <citation type="submission" date="2024-08" db="EMBL/GenBank/DDBJ databases">
        <authorList>
            <person name="Cucini C."/>
            <person name="Frati F."/>
        </authorList>
    </citation>
    <scope>NUCLEOTIDE SEQUENCE [LARGE SCALE GENOMIC DNA]</scope>
</reference>
<evidence type="ECO:0000256" key="1">
    <source>
        <dbReference type="SAM" id="Phobius"/>
    </source>
</evidence>
<sequence length="216" mass="24521">MICGICQFGNFELEALIKHVEDVHGCPGFRSFQFGRDFHTPCGIEFPREISQRGDHMPRSSYCHPATYNKNALKLVNELPIQMDTQHQDADDEDEDEFDTQDDVLLRYIPTQALSPSPRSKRVREEANVPGLSKRVRDIFEDVDAMDEYINECQDEMSNVSSVGSHDLSFAPLRFATLHCGFAAAPGCFAPLLLLALFVLRNLKNSKKIFLFLLSY</sequence>
<proteinExistence type="predicted"/>
<keyword evidence="1" id="KW-0472">Membrane</keyword>
<dbReference type="Proteomes" id="UP001642540">
    <property type="component" value="Unassembled WGS sequence"/>
</dbReference>
<protein>
    <recommendedName>
        <fullName evidence="4">C2H2-type domain-containing protein</fullName>
    </recommendedName>
</protein>
<keyword evidence="1" id="KW-0812">Transmembrane</keyword>
<gene>
    <name evidence="2" type="ORF">ODALV1_LOCUS19235</name>
</gene>
<feature type="transmembrane region" description="Helical" evidence="1">
    <location>
        <begin position="181"/>
        <end position="200"/>
    </location>
</feature>
<organism evidence="2 3">
    <name type="scientific">Orchesella dallaii</name>
    <dbReference type="NCBI Taxonomy" id="48710"/>
    <lineage>
        <taxon>Eukaryota</taxon>
        <taxon>Metazoa</taxon>
        <taxon>Ecdysozoa</taxon>
        <taxon>Arthropoda</taxon>
        <taxon>Hexapoda</taxon>
        <taxon>Collembola</taxon>
        <taxon>Entomobryomorpha</taxon>
        <taxon>Entomobryoidea</taxon>
        <taxon>Orchesellidae</taxon>
        <taxon>Orchesellinae</taxon>
        <taxon>Orchesella</taxon>
    </lineage>
</organism>
<evidence type="ECO:0000313" key="2">
    <source>
        <dbReference type="EMBL" id="CAL8121134.1"/>
    </source>
</evidence>
<comment type="caution">
    <text evidence="2">The sequence shown here is derived from an EMBL/GenBank/DDBJ whole genome shotgun (WGS) entry which is preliminary data.</text>
</comment>
<keyword evidence="3" id="KW-1185">Reference proteome</keyword>
<dbReference type="EMBL" id="CAXLJM020000065">
    <property type="protein sequence ID" value="CAL8121134.1"/>
    <property type="molecule type" value="Genomic_DNA"/>
</dbReference>
<evidence type="ECO:0008006" key="4">
    <source>
        <dbReference type="Google" id="ProtNLM"/>
    </source>
</evidence>
<evidence type="ECO:0000313" key="3">
    <source>
        <dbReference type="Proteomes" id="UP001642540"/>
    </source>
</evidence>